<feature type="domain" description="FFD box profile" evidence="6">
    <location>
        <begin position="563"/>
        <end position="579"/>
    </location>
</feature>
<feature type="compositionally biased region" description="Low complexity" evidence="4">
    <location>
        <begin position="603"/>
        <end position="626"/>
    </location>
</feature>
<evidence type="ECO:0000313" key="10">
    <source>
        <dbReference type="RefSeq" id="XP_058975729.1"/>
    </source>
</evidence>
<feature type="compositionally biased region" description="Low complexity" evidence="4">
    <location>
        <begin position="689"/>
        <end position="718"/>
    </location>
</feature>
<evidence type="ECO:0000259" key="5">
    <source>
        <dbReference type="PROSITE" id="PS51512"/>
    </source>
</evidence>
<evidence type="ECO:0000256" key="2">
    <source>
        <dbReference type="PROSITE-ProRule" id="PRU00846"/>
    </source>
</evidence>
<evidence type="ECO:0000313" key="9">
    <source>
        <dbReference type="Proteomes" id="UP001652621"/>
    </source>
</evidence>
<feature type="region of interest" description="Disordered" evidence="4">
    <location>
        <begin position="145"/>
        <end position="197"/>
    </location>
</feature>
<proteinExistence type="inferred from homology"/>
<dbReference type="InterPro" id="IPR025609">
    <property type="entry name" value="Lsm14-like_N"/>
</dbReference>
<feature type="compositionally biased region" description="Low complexity" evidence="4">
    <location>
        <begin position="661"/>
        <end position="680"/>
    </location>
</feature>
<feature type="compositionally biased region" description="Low complexity" evidence="4">
    <location>
        <begin position="344"/>
        <end position="362"/>
    </location>
</feature>
<feature type="compositionally biased region" description="Basic and acidic residues" evidence="4">
    <location>
        <begin position="407"/>
        <end position="416"/>
    </location>
</feature>
<dbReference type="PROSITE" id="PS52002">
    <property type="entry name" value="SM"/>
    <property type="match status" value="1"/>
</dbReference>
<feature type="domain" description="DFDF" evidence="5">
    <location>
        <begin position="483"/>
        <end position="519"/>
    </location>
</feature>
<dbReference type="Proteomes" id="UP001652621">
    <property type="component" value="Unplaced"/>
</dbReference>
<feature type="region of interest" description="Disordered" evidence="4">
    <location>
        <begin position="514"/>
        <end position="566"/>
    </location>
</feature>
<protein>
    <submittedName>
        <fullName evidence="10">Protein LSM14 homolog A isoform X1</fullName>
    </submittedName>
</protein>
<dbReference type="SMART" id="SM01199">
    <property type="entry name" value="FDF"/>
    <property type="match status" value="1"/>
</dbReference>
<feature type="domain" description="TFG box profile" evidence="7">
    <location>
        <begin position="586"/>
        <end position="606"/>
    </location>
</feature>
<dbReference type="Pfam" id="PF09532">
    <property type="entry name" value="FDF"/>
    <property type="match status" value="1"/>
</dbReference>
<dbReference type="InterPro" id="IPR019050">
    <property type="entry name" value="FDF_dom"/>
</dbReference>
<feature type="region of interest" description="Disordered" evidence="4">
    <location>
        <begin position="339"/>
        <end position="456"/>
    </location>
</feature>
<dbReference type="InterPro" id="IPR025762">
    <property type="entry name" value="DFDF"/>
</dbReference>
<evidence type="ECO:0000256" key="1">
    <source>
        <dbReference type="ARBA" id="ARBA00010415"/>
    </source>
</evidence>
<dbReference type="Gene3D" id="2.30.30.100">
    <property type="match status" value="1"/>
</dbReference>
<comment type="similarity">
    <text evidence="1">Belongs to the LSM14 family.</text>
</comment>
<reference evidence="10" key="1">
    <citation type="submission" date="2025-08" db="UniProtKB">
        <authorList>
            <consortium name="RefSeq"/>
        </authorList>
    </citation>
    <scope>IDENTIFICATION</scope>
    <source>
        <strain evidence="10">Aabys</strain>
        <tissue evidence="10">Whole body</tissue>
    </source>
</reference>
<keyword evidence="9" id="KW-1185">Reference proteome</keyword>
<dbReference type="SUPFAM" id="SSF50182">
    <property type="entry name" value="Sm-like ribonucleoproteins"/>
    <property type="match status" value="1"/>
</dbReference>
<accession>A0ABM3UQC5</accession>
<dbReference type="PANTHER" id="PTHR13586">
    <property type="entry name" value="SCD6 PROTEIN-RELATED"/>
    <property type="match status" value="1"/>
</dbReference>
<feature type="compositionally biased region" description="Low complexity" evidence="4">
    <location>
        <begin position="145"/>
        <end position="189"/>
    </location>
</feature>
<organism evidence="9 10">
    <name type="scientific">Musca domestica</name>
    <name type="common">House fly</name>
    <dbReference type="NCBI Taxonomy" id="7370"/>
    <lineage>
        <taxon>Eukaryota</taxon>
        <taxon>Metazoa</taxon>
        <taxon>Ecdysozoa</taxon>
        <taxon>Arthropoda</taxon>
        <taxon>Hexapoda</taxon>
        <taxon>Insecta</taxon>
        <taxon>Pterygota</taxon>
        <taxon>Neoptera</taxon>
        <taxon>Endopterygota</taxon>
        <taxon>Diptera</taxon>
        <taxon>Brachycera</taxon>
        <taxon>Muscomorpha</taxon>
        <taxon>Muscoidea</taxon>
        <taxon>Muscidae</taxon>
        <taxon>Musca</taxon>
    </lineage>
</organism>
<name>A0ABM3UQC5_MUSDO</name>
<dbReference type="GeneID" id="101900251"/>
<dbReference type="PROSITE" id="PS51512">
    <property type="entry name" value="DFDF"/>
    <property type="match status" value="1"/>
</dbReference>
<dbReference type="PROSITE" id="PS51536">
    <property type="entry name" value="TFG"/>
    <property type="match status" value="1"/>
</dbReference>
<dbReference type="Pfam" id="PF12701">
    <property type="entry name" value="LSM14"/>
    <property type="match status" value="1"/>
</dbReference>
<feature type="compositionally biased region" description="Polar residues" evidence="4">
    <location>
        <begin position="523"/>
        <end position="537"/>
    </location>
</feature>
<dbReference type="PROSITE" id="PS51513">
    <property type="entry name" value="FFD"/>
    <property type="match status" value="1"/>
</dbReference>
<evidence type="ECO:0000259" key="6">
    <source>
        <dbReference type="PROSITE" id="PS51513"/>
    </source>
</evidence>
<dbReference type="CDD" id="cd01736">
    <property type="entry name" value="LSm14_N"/>
    <property type="match status" value="1"/>
</dbReference>
<gene>
    <name evidence="10" type="primary">LOC101900251</name>
</gene>
<dbReference type="InterPro" id="IPR047575">
    <property type="entry name" value="Sm"/>
</dbReference>
<evidence type="ECO:0000259" key="7">
    <source>
        <dbReference type="PROSITE" id="PS51536"/>
    </source>
</evidence>
<dbReference type="SMART" id="SM01271">
    <property type="entry name" value="LSM14"/>
    <property type="match status" value="1"/>
</dbReference>
<dbReference type="InterPro" id="IPR025768">
    <property type="entry name" value="TFG_box"/>
</dbReference>
<evidence type="ECO:0000259" key="8">
    <source>
        <dbReference type="PROSITE" id="PS52002"/>
    </source>
</evidence>
<dbReference type="RefSeq" id="XP_058975729.1">
    <property type="nucleotide sequence ID" value="XM_059119746.1"/>
</dbReference>
<feature type="compositionally biased region" description="Gly residues" evidence="4">
    <location>
        <begin position="627"/>
        <end position="637"/>
    </location>
</feature>
<dbReference type="PANTHER" id="PTHR13586:SF0">
    <property type="entry name" value="TRAILER HITCH, ISOFORM H"/>
    <property type="match status" value="1"/>
</dbReference>
<evidence type="ECO:0000256" key="4">
    <source>
        <dbReference type="SAM" id="MobiDB-lite"/>
    </source>
</evidence>
<feature type="compositionally biased region" description="Low complexity" evidence="4">
    <location>
        <begin position="638"/>
        <end position="649"/>
    </location>
</feature>
<feature type="short sequence motif" description="TFG box" evidence="3">
    <location>
        <begin position="586"/>
        <end position="606"/>
    </location>
</feature>
<feature type="region of interest" description="Disordered" evidence="4">
    <location>
        <begin position="602"/>
        <end position="735"/>
    </location>
</feature>
<feature type="domain" description="Sm" evidence="8">
    <location>
        <begin position="1"/>
        <end position="81"/>
    </location>
</feature>
<dbReference type="InterPro" id="IPR025761">
    <property type="entry name" value="FFD_box"/>
</dbReference>
<feature type="short sequence motif" description="FFD box" evidence="2">
    <location>
        <begin position="563"/>
        <end position="579"/>
    </location>
</feature>
<feature type="compositionally biased region" description="Low complexity" evidence="4">
    <location>
        <begin position="431"/>
        <end position="456"/>
    </location>
</feature>
<sequence>MSGGMPELGSKISLISKADIRYEGRLYTVDPQECTIALSSVRSFGTEDRETQFQIAPQSQIYDYILFRGTDIKDIRVINNSLPHPNDPAIMQVQLPNGQHVMPHLSMPSMNPQVPPMGAVGAYGNPFGSMGGLGAIGGASGSGAVPPSLAPGSGAPGPFMMGNQQVPPQQKLSQGQQSQAQQQQKQPSSNTADANPLSTSLLTTVDNVGSQSTSNINNSNANNANNANANNKIGISCAIDNNNVGLLGIGLSSGGGLLSNIGLGGGSGGSGNGIIGNATSNPAITPYTAASVSTTKKIPNTSALNEHKDQVSVIDMLAGASRSTTPISLISRKSPSADIGVQVNQQQQAHQQHNHNNQNQQQAHHHPNQHQNNAGHGGQSRDAGHKRPNYQNQRNGGGGGGNNQRNNARDRRDSGRMMDNYHNNHDGGGRNPYNQRGNNQGNPNRNNWNMHRGNMPNNMRNNRGMRSQMMSFRSTSGPGGMQKPPRNPIKFEQDFDFEQANNKFEELRSQLAKLKVGDEPKSEQCSSPTPTTSQMNGETDKKDDSGNETGAGDHEPEEEEITVGYDKTKSFFDNISCETAQDRAKNKNYDWRQERKLNSETFGVSSTRRGGYRGRGNSYYSRNAGNYNGGGGGGGYNRGYRGNNNYRNRSNNRNKMHNRDANNANGNMNAPNSNTTNPAGSNDSAANLKTQAQQPSTPSSSSAANTNTASSSKTVSSALADTKNQPQMAAVGAGQ</sequence>
<dbReference type="InterPro" id="IPR010920">
    <property type="entry name" value="LSM_dom_sf"/>
</dbReference>
<evidence type="ECO:0000256" key="3">
    <source>
        <dbReference type="PROSITE-ProRule" id="PRU00869"/>
    </source>
</evidence>